<gene>
    <name evidence="3" type="ORF">QC764_109170</name>
</gene>
<feature type="transmembrane region" description="Helical" evidence="2">
    <location>
        <begin position="158"/>
        <end position="176"/>
    </location>
</feature>
<comment type="caution">
    <text evidence="3">The sequence shown here is derived from an EMBL/GenBank/DDBJ whole genome shotgun (WGS) entry which is preliminary data.</text>
</comment>
<feature type="compositionally biased region" description="Low complexity" evidence="1">
    <location>
        <begin position="111"/>
        <end position="127"/>
    </location>
</feature>
<keyword evidence="4" id="KW-1185">Reference proteome</keyword>
<name>A0ABR0IND9_9PEZI</name>
<dbReference type="EMBL" id="JAFFHC010000001">
    <property type="protein sequence ID" value="KAK4681639.1"/>
    <property type="molecule type" value="Genomic_DNA"/>
</dbReference>
<feature type="transmembrane region" description="Helical" evidence="2">
    <location>
        <begin position="196"/>
        <end position="214"/>
    </location>
</feature>
<evidence type="ECO:0000313" key="3">
    <source>
        <dbReference type="EMBL" id="KAK4681639.1"/>
    </source>
</evidence>
<keyword evidence="2" id="KW-1133">Transmembrane helix</keyword>
<sequence>MILLSQANSKTMTIQLRLTGGLSRALLSNGVRGGVKLSTYPHIITTARALSSLTSTTTTTTTTATTRPEILRLGSHQSSLILRATYASRPNSQTSTKNVALEEQALLAAAEKAKGGQQQQQQQQQQGHGKKEKTEYPERLMIYHAGTGKTTFLGTLRFATLLLFAGFGLVLTPHYIKSGAPPQYPLASLACGLIPLLYVGYFTTPFVTFIHLRLPPYARWSTPILQRFAKTAPPNTQVDITTLSLTGTPRHSSMMLSDLKPTRERFGMVNFTRDTTAVNEKRKWWRWRAVGRFNIQEGNEKNCRAGWVWKDIAEGIGSRAGEKGVGGGGKKTGQ</sequence>
<reference evidence="3 4" key="1">
    <citation type="journal article" date="2023" name="bioRxiv">
        <title>High-quality genome assemblies of four members of thePodospora anserinaspecies complex.</title>
        <authorList>
            <person name="Ament-Velasquez S.L."/>
            <person name="Vogan A.A."/>
            <person name="Wallerman O."/>
            <person name="Hartmann F."/>
            <person name="Gautier V."/>
            <person name="Silar P."/>
            <person name="Giraud T."/>
            <person name="Johannesson H."/>
        </authorList>
    </citation>
    <scope>NUCLEOTIDE SEQUENCE [LARGE SCALE GENOMIC DNA]</scope>
    <source>
        <strain evidence="3 4">CBS 124.78</strain>
    </source>
</reference>
<keyword evidence="2" id="KW-0812">Transmembrane</keyword>
<evidence type="ECO:0000256" key="2">
    <source>
        <dbReference type="SAM" id="Phobius"/>
    </source>
</evidence>
<dbReference type="Proteomes" id="UP001323617">
    <property type="component" value="Unassembled WGS sequence"/>
</dbReference>
<feature type="region of interest" description="Disordered" evidence="1">
    <location>
        <begin position="111"/>
        <end position="135"/>
    </location>
</feature>
<dbReference type="RefSeq" id="XP_062805109.1">
    <property type="nucleotide sequence ID" value="XM_062942184.1"/>
</dbReference>
<organism evidence="3 4">
    <name type="scientific">Podospora pseudoanserina</name>
    <dbReference type="NCBI Taxonomy" id="2609844"/>
    <lineage>
        <taxon>Eukaryota</taxon>
        <taxon>Fungi</taxon>
        <taxon>Dikarya</taxon>
        <taxon>Ascomycota</taxon>
        <taxon>Pezizomycotina</taxon>
        <taxon>Sordariomycetes</taxon>
        <taxon>Sordariomycetidae</taxon>
        <taxon>Sordariales</taxon>
        <taxon>Podosporaceae</taxon>
        <taxon>Podospora</taxon>
    </lineage>
</organism>
<protein>
    <submittedName>
        <fullName evidence="3">Uncharacterized protein</fullName>
    </submittedName>
</protein>
<evidence type="ECO:0000256" key="1">
    <source>
        <dbReference type="SAM" id="MobiDB-lite"/>
    </source>
</evidence>
<proteinExistence type="predicted"/>
<evidence type="ECO:0000313" key="4">
    <source>
        <dbReference type="Proteomes" id="UP001323617"/>
    </source>
</evidence>
<dbReference type="GeneID" id="87963049"/>
<keyword evidence="2" id="KW-0472">Membrane</keyword>
<accession>A0ABR0IND9</accession>